<keyword evidence="1" id="KW-0648">Protein biosynthesis</keyword>
<sequence>MKKIITKILKYFGYTIQKIAKEDDPFKDVLESSAFEEFFQKTEGMISLEEATLLYELAKNTLDHCIVEVGSYRGRSTVALGRGSLDGGMVPVYAIDPHEEFTGILGGSFGPADRGAFFQTMLATSCYHVVRLINLSSEQLSPNWNQKISLLWIDGDHSYEGVKRDFDCWLPHLTLGTFIAFDDSKDPKLGPYRLIEELLETGKFDKVREVGKISVLKFVY</sequence>
<evidence type="ECO:0000313" key="2">
    <source>
        <dbReference type="Proteomes" id="UP000094056"/>
    </source>
</evidence>
<protein>
    <submittedName>
        <fullName evidence="1">Translation elongation factor P</fullName>
    </submittedName>
</protein>
<dbReference type="InterPro" id="IPR029063">
    <property type="entry name" value="SAM-dependent_MTases_sf"/>
</dbReference>
<dbReference type="Pfam" id="PF13578">
    <property type="entry name" value="Methyltransf_24"/>
    <property type="match status" value="1"/>
</dbReference>
<keyword evidence="1" id="KW-0251">Elongation factor</keyword>
<dbReference type="GO" id="GO:0003746">
    <property type="term" value="F:translation elongation factor activity"/>
    <property type="evidence" value="ECO:0007669"/>
    <property type="project" value="UniProtKB-KW"/>
</dbReference>
<reference evidence="1 2" key="1">
    <citation type="submission" date="2016-07" db="EMBL/GenBank/DDBJ databases">
        <title>Draft genome of Scalindua rubra, obtained from a brine-seawater interface in the Red Sea, sheds light on salt adaptation in anammox bacteria.</title>
        <authorList>
            <person name="Speth D.R."/>
            <person name="Lagkouvardos I."/>
            <person name="Wang Y."/>
            <person name="Qian P.-Y."/>
            <person name="Dutilh B.E."/>
            <person name="Jetten M.S."/>
        </authorList>
    </citation>
    <scope>NUCLEOTIDE SEQUENCE [LARGE SCALE GENOMIC DNA]</scope>
    <source>
        <strain evidence="1">BSI-1</strain>
    </source>
</reference>
<dbReference type="Gene3D" id="3.40.50.150">
    <property type="entry name" value="Vaccinia Virus protein VP39"/>
    <property type="match status" value="1"/>
</dbReference>
<evidence type="ECO:0000313" key="1">
    <source>
        <dbReference type="EMBL" id="ODS30006.1"/>
    </source>
</evidence>
<gene>
    <name evidence="1" type="ORF">SCARUB_04890</name>
</gene>
<dbReference type="Proteomes" id="UP000094056">
    <property type="component" value="Unassembled WGS sequence"/>
</dbReference>
<dbReference type="SUPFAM" id="SSF53335">
    <property type="entry name" value="S-adenosyl-L-methionine-dependent methyltransferases"/>
    <property type="match status" value="1"/>
</dbReference>
<name>A0A1E3X2Y4_9BACT</name>
<dbReference type="AlphaFoldDB" id="A0A1E3X2Y4"/>
<comment type="caution">
    <text evidence="1">The sequence shown here is derived from an EMBL/GenBank/DDBJ whole genome shotgun (WGS) entry which is preliminary data.</text>
</comment>
<proteinExistence type="predicted"/>
<dbReference type="EMBL" id="MAYW01000308">
    <property type="protein sequence ID" value="ODS30006.1"/>
    <property type="molecule type" value="Genomic_DNA"/>
</dbReference>
<organism evidence="1 2">
    <name type="scientific">Candidatus Scalindua rubra</name>
    <dbReference type="NCBI Taxonomy" id="1872076"/>
    <lineage>
        <taxon>Bacteria</taxon>
        <taxon>Pseudomonadati</taxon>
        <taxon>Planctomycetota</taxon>
        <taxon>Candidatus Brocadiia</taxon>
        <taxon>Candidatus Brocadiales</taxon>
        <taxon>Candidatus Scalinduaceae</taxon>
        <taxon>Candidatus Scalindua</taxon>
    </lineage>
</organism>
<accession>A0A1E3X2Y4</accession>